<evidence type="ECO:0000256" key="5">
    <source>
        <dbReference type="RuleBase" id="RU003345"/>
    </source>
</evidence>
<dbReference type="EMBL" id="CP158568">
    <property type="protein sequence ID" value="XBY44558.1"/>
    <property type="molecule type" value="Genomic_DNA"/>
</dbReference>
<dbReference type="InterPro" id="IPR029510">
    <property type="entry name" value="Ald_DH_CS_GLU"/>
</dbReference>
<dbReference type="PANTHER" id="PTHR11699">
    <property type="entry name" value="ALDEHYDE DEHYDROGENASE-RELATED"/>
    <property type="match status" value="1"/>
</dbReference>
<sequence length="481" mass="51563">MTAVAKNFIAGEWVEAHEAAPNLNPSNIADTLGDYARGSAADVDAAAAAAKAAFPAWSRTTPYARHEILKKVATEIFARKEELGRLLSREEGKTLPEGIGEVTRAGQIFEFFAAETIRIAGETLPSVRPGIGVDVTREPLGIIGMITPWNFPIAIPAWKIAPALAYGNCVVFKPAELVPGSAHALAEIIVRAGVPAGVFNLVMGKGSVVGQRMLEHPDIAAISFTGSVPTGRRLAAAAIQAEPMKKIQLEMGGKNPLVVLDDADLSIAVECAVNGAFYSTGQRCTASSRLIVTEGIHDRFVAAMTERLSKLVVDDALKSGTQIGPVVDQSQLDQDLRYVEIGRQEGAKLAFGGERLNRETEGFYMAPALFVEATNQMRISREEIFGPVASVIRVKDYEEALATANDTAFGLASGICTTSLKYATHYRRNAEAGMVMVNLPTAGVDFHVPFGGRKSSSYGPREQGSYAREFFTQVKTQYTLA</sequence>
<accession>A0AAU7X9Z3</accession>
<dbReference type="InterPro" id="IPR016163">
    <property type="entry name" value="Ald_DH_C"/>
</dbReference>
<proteinExistence type="inferred from homology"/>
<keyword evidence="3" id="KW-0558">Oxidation</keyword>
<evidence type="ECO:0000259" key="6">
    <source>
        <dbReference type="Pfam" id="PF00171"/>
    </source>
</evidence>
<evidence type="ECO:0000313" key="7">
    <source>
        <dbReference type="EMBL" id="XBY44558.1"/>
    </source>
</evidence>
<name>A0AAU7X9Z3_9HYPH</name>
<dbReference type="RefSeq" id="WP_407049651.1">
    <property type="nucleotide sequence ID" value="NZ_CP158568.1"/>
</dbReference>
<dbReference type="PROSITE" id="PS00070">
    <property type="entry name" value="ALDEHYDE_DEHYDR_CYS"/>
    <property type="match status" value="1"/>
</dbReference>
<dbReference type="PROSITE" id="PS00687">
    <property type="entry name" value="ALDEHYDE_DEHYDR_GLU"/>
    <property type="match status" value="1"/>
</dbReference>
<organism evidence="7">
    <name type="scientific">Methyloraptor flagellatus</name>
    <dbReference type="NCBI Taxonomy" id="3162530"/>
    <lineage>
        <taxon>Bacteria</taxon>
        <taxon>Pseudomonadati</taxon>
        <taxon>Pseudomonadota</taxon>
        <taxon>Alphaproteobacteria</taxon>
        <taxon>Hyphomicrobiales</taxon>
        <taxon>Ancalomicrobiaceae</taxon>
        <taxon>Methyloraptor</taxon>
    </lineage>
</organism>
<dbReference type="GO" id="GO:0016620">
    <property type="term" value="F:oxidoreductase activity, acting on the aldehyde or oxo group of donors, NAD or NADP as acceptor"/>
    <property type="evidence" value="ECO:0007669"/>
    <property type="project" value="InterPro"/>
</dbReference>
<comment type="similarity">
    <text evidence="1 5">Belongs to the aldehyde dehydrogenase family.</text>
</comment>
<dbReference type="KEGG" id="mflg:ABS361_21555"/>
<dbReference type="FunFam" id="3.40.605.10:FF:000007">
    <property type="entry name" value="NAD/NADP-dependent betaine aldehyde dehydrogenase"/>
    <property type="match status" value="1"/>
</dbReference>
<feature type="active site" evidence="4">
    <location>
        <position position="250"/>
    </location>
</feature>
<keyword evidence="2 5" id="KW-0560">Oxidoreductase</keyword>
<gene>
    <name evidence="7" type="ORF">ABS361_21555</name>
</gene>
<dbReference type="InterPro" id="IPR015590">
    <property type="entry name" value="Aldehyde_DH_dom"/>
</dbReference>
<evidence type="ECO:0000256" key="2">
    <source>
        <dbReference type="ARBA" id="ARBA00023002"/>
    </source>
</evidence>
<dbReference type="InterPro" id="IPR016161">
    <property type="entry name" value="Ald_DH/histidinol_DH"/>
</dbReference>
<reference evidence="7" key="1">
    <citation type="submission" date="2024-06" db="EMBL/GenBank/DDBJ databases">
        <title>Methylostella associata gen. nov., sp. nov., a novel Ancalomicrobiaceae-affiliated facultatively methylotrophic bacteria that feed on methanotrophs of the genus Methylococcus.</title>
        <authorList>
            <person name="Saltykova V."/>
            <person name="Danilova O.V."/>
            <person name="Oshkin I.Y."/>
            <person name="Belova S.E."/>
            <person name="Pimenov N.V."/>
            <person name="Dedysh S.N."/>
        </authorList>
    </citation>
    <scope>NUCLEOTIDE SEQUENCE</scope>
    <source>
        <strain evidence="7">S20</strain>
    </source>
</reference>
<evidence type="ECO:0000256" key="3">
    <source>
        <dbReference type="ARBA" id="ARBA00023097"/>
    </source>
</evidence>
<dbReference type="InterPro" id="IPR016160">
    <property type="entry name" value="Ald_DH_CS_CYS"/>
</dbReference>
<evidence type="ECO:0000256" key="4">
    <source>
        <dbReference type="PROSITE-ProRule" id="PRU10007"/>
    </source>
</evidence>
<dbReference type="AlphaFoldDB" id="A0AAU7X9Z3"/>
<dbReference type="Gene3D" id="3.40.605.10">
    <property type="entry name" value="Aldehyde Dehydrogenase, Chain A, domain 1"/>
    <property type="match status" value="1"/>
</dbReference>
<dbReference type="CDD" id="cd07097">
    <property type="entry name" value="ALDH_KGSADH-YcbD"/>
    <property type="match status" value="1"/>
</dbReference>
<dbReference type="InterPro" id="IPR016162">
    <property type="entry name" value="Ald_DH_N"/>
</dbReference>
<feature type="domain" description="Aldehyde dehydrogenase" evidence="6">
    <location>
        <begin position="13"/>
        <end position="476"/>
    </location>
</feature>
<protein>
    <submittedName>
        <fullName evidence="7">Aldehyde dehydrogenase family protein</fullName>
    </submittedName>
</protein>
<evidence type="ECO:0000256" key="1">
    <source>
        <dbReference type="ARBA" id="ARBA00009986"/>
    </source>
</evidence>
<dbReference type="Gene3D" id="3.40.309.10">
    <property type="entry name" value="Aldehyde Dehydrogenase, Chain A, domain 2"/>
    <property type="match status" value="1"/>
</dbReference>
<dbReference type="SUPFAM" id="SSF53720">
    <property type="entry name" value="ALDH-like"/>
    <property type="match status" value="1"/>
</dbReference>
<dbReference type="FunFam" id="3.40.309.10:FF:000012">
    <property type="entry name" value="Betaine aldehyde dehydrogenase"/>
    <property type="match status" value="1"/>
</dbReference>
<dbReference type="Pfam" id="PF00171">
    <property type="entry name" value="Aldedh"/>
    <property type="match status" value="1"/>
</dbReference>